<evidence type="ECO:0000256" key="2">
    <source>
        <dbReference type="ARBA" id="ARBA00023125"/>
    </source>
</evidence>
<dbReference type="SUPFAM" id="SSF46689">
    <property type="entry name" value="Homeodomain-like"/>
    <property type="match status" value="2"/>
</dbReference>
<protein>
    <submittedName>
        <fullName evidence="6">AraC family transcriptional regulator</fullName>
    </submittedName>
</protein>
<evidence type="ECO:0000256" key="4">
    <source>
        <dbReference type="SAM" id="SignalP"/>
    </source>
</evidence>
<evidence type="ECO:0000256" key="3">
    <source>
        <dbReference type="ARBA" id="ARBA00023163"/>
    </source>
</evidence>
<organism evidence="6 7">
    <name type="scientific">Pseudomonas antarctica</name>
    <dbReference type="NCBI Taxonomy" id="219572"/>
    <lineage>
        <taxon>Bacteria</taxon>
        <taxon>Pseudomonadati</taxon>
        <taxon>Pseudomonadota</taxon>
        <taxon>Gammaproteobacteria</taxon>
        <taxon>Pseudomonadales</taxon>
        <taxon>Pseudomonadaceae</taxon>
        <taxon>Pseudomonas</taxon>
    </lineage>
</organism>
<evidence type="ECO:0000313" key="7">
    <source>
        <dbReference type="Proteomes" id="UP000077829"/>
    </source>
</evidence>
<dbReference type="PROSITE" id="PS00041">
    <property type="entry name" value="HTH_ARAC_FAMILY_1"/>
    <property type="match status" value="1"/>
</dbReference>
<dbReference type="GO" id="GO:0009893">
    <property type="term" value="P:positive regulation of metabolic process"/>
    <property type="evidence" value="ECO:0007669"/>
    <property type="project" value="UniProtKB-ARBA"/>
</dbReference>
<dbReference type="AlphaFoldDB" id="A0A172YZM8"/>
<dbReference type="InterPro" id="IPR018060">
    <property type="entry name" value="HTH_AraC"/>
</dbReference>
<dbReference type="InterPro" id="IPR002818">
    <property type="entry name" value="DJ-1/PfpI"/>
</dbReference>
<dbReference type="SUPFAM" id="SSF52317">
    <property type="entry name" value="Class I glutamine amidotransferase-like"/>
    <property type="match status" value="1"/>
</dbReference>
<dbReference type="Pfam" id="PF12833">
    <property type="entry name" value="HTH_18"/>
    <property type="match status" value="1"/>
</dbReference>
<dbReference type="Pfam" id="PF01965">
    <property type="entry name" value="DJ-1_PfpI"/>
    <property type="match status" value="1"/>
</dbReference>
<dbReference type="GO" id="GO:0003700">
    <property type="term" value="F:DNA-binding transcription factor activity"/>
    <property type="evidence" value="ECO:0007669"/>
    <property type="project" value="InterPro"/>
</dbReference>
<feature type="domain" description="HTH araC/xylS-type" evidence="5">
    <location>
        <begin position="228"/>
        <end position="326"/>
    </location>
</feature>
<dbReference type="GO" id="GO:0043565">
    <property type="term" value="F:sequence-specific DNA binding"/>
    <property type="evidence" value="ECO:0007669"/>
    <property type="project" value="InterPro"/>
</dbReference>
<evidence type="ECO:0000259" key="5">
    <source>
        <dbReference type="PROSITE" id="PS01124"/>
    </source>
</evidence>
<accession>A0A172YZM8</accession>
<keyword evidence="1" id="KW-0805">Transcription regulation</keyword>
<evidence type="ECO:0000256" key="1">
    <source>
        <dbReference type="ARBA" id="ARBA00023015"/>
    </source>
</evidence>
<dbReference type="KEGG" id="panr:A7J50_2269"/>
<reference evidence="6 7" key="1">
    <citation type="submission" date="2016-05" db="EMBL/GenBank/DDBJ databases">
        <title>Complete genome sequence of Pseudomonas antarctica PAMC 27494.</title>
        <authorList>
            <person name="Lee J."/>
        </authorList>
    </citation>
    <scope>NUCLEOTIDE SEQUENCE [LARGE SCALE GENOMIC DNA]</scope>
    <source>
        <strain evidence="6 7">PAMC 27494</strain>
    </source>
</reference>
<sequence precursor="true">MTYFMRKTHAGSFMHITLLLADQCSAASANLALEMLSAANLFADSPPFEIVVASLDGQAVDAWGGQRLQVACATAQVRQTDLILIPGFLFTLKDALPTFSAYGPWLREQHAQGAVLASMCTAAFLLAETGLLQGLRATTHWAFAEFFRRRYTDVVLDDAQILCEENRVITCGGASAAMDLMLHLIRRFGSPELAHTCGKYLLIDNVRTEQSVYAVWSLPKSHGDGAILRVQRWLEQHFAQALVIDDVARRFGFGVRNFKRRFKEATGYTPIAYVQTLRLERAKQMLESTRMTLDSITYAVGYEDSNSFRRLFQQRVGMLPAAYRKKFLAVSG</sequence>
<dbReference type="InterPro" id="IPR018062">
    <property type="entry name" value="HTH_AraC-typ_CS"/>
</dbReference>
<proteinExistence type="predicted"/>
<keyword evidence="3" id="KW-0804">Transcription</keyword>
<name>A0A172YZM8_9PSED</name>
<dbReference type="SMART" id="SM00342">
    <property type="entry name" value="HTH_ARAC"/>
    <property type="match status" value="1"/>
</dbReference>
<keyword evidence="4" id="KW-0732">Signal</keyword>
<dbReference type="Proteomes" id="UP000077829">
    <property type="component" value="Chromosome"/>
</dbReference>
<dbReference type="InterPro" id="IPR052158">
    <property type="entry name" value="INH-QAR"/>
</dbReference>
<evidence type="ECO:0000313" key="6">
    <source>
        <dbReference type="EMBL" id="ANF85677.1"/>
    </source>
</evidence>
<gene>
    <name evidence="6" type="ORF">A7J50_2269</name>
</gene>
<feature type="chain" id="PRO_5008005267" evidence="4">
    <location>
        <begin position="27"/>
        <end position="332"/>
    </location>
</feature>
<dbReference type="Gene3D" id="3.40.50.880">
    <property type="match status" value="1"/>
</dbReference>
<dbReference type="STRING" id="219572.A7J50_2269"/>
<feature type="signal peptide" evidence="4">
    <location>
        <begin position="1"/>
        <end position="26"/>
    </location>
</feature>
<dbReference type="PROSITE" id="PS01124">
    <property type="entry name" value="HTH_ARAC_FAMILY_2"/>
    <property type="match status" value="1"/>
</dbReference>
<dbReference type="CDD" id="cd03138">
    <property type="entry name" value="GATase1_AraC_2"/>
    <property type="match status" value="1"/>
</dbReference>
<dbReference type="InterPro" id="IPR009057">
    <property type="entry name" value="Homeodomain-like_sf"/>
</dbReference>
<dbReference type="InterPro" id="IPR029062">
    <property type="entry name" value="Class_I_gatase-like"/>
</dbReference>
<dbReference type="EMBL" id="CP015600">
    <property type="protein sequence ID" value="ANF85677.1"/>
    <property type="molecule type" value="Genomic_DNA"/>
</dbReference>
<dbReference type="PANTHER" id="PTHR43130:SF11">
    <property type="entry name" value="TRANSCRIPTIONAL REGULATORY PROTEIN"/>
    <property type="match status" value="1"/>
</dbReference>
<keyword evidence="2" id="KW-0238">DNA-binding</keyword>
<dbReference type="PATRIC" id="fig|219572.3.peg.2326"/>
<dbReference type="PANTHER" id="PTHR43130">
    <property type="entry name" value="ARAC-FAMILY TRANSCRIPTIONAL REGULATOR"/>
    <property type="match status" value="1"/>
</dbReference>
<dbReference type="Gene3D" id="1.10.10.60">
    <property type="entry name" value="Homeodomain-like"/>
    <property type="match status" value="2"/>
</dbReference>